<protein>
    <submittedName>
        <fullName evidence="2">Hypothetical_protein</fullName>
    </submittedName>
</protein>
<name>A0AA86PUU5_9EUKA</name>
<evidence type="ECO:0000313" key="2">
    <source>
        <dbReference type="EMBL" id="CAL6037018.1"/>
    </source>
</evidence>
<reference evidence="2 3" key="2">
    <citation type="submission" date="2024-07" db="EMBL/GenBank/DDBJ databases">
        <authorList>
            <person name="Akdeniz Z."/>
        </authorList>
    </citation>
    <scope>NUCLEOTIDE SEQUENCE [LARGE SCALE GENOMIC DNA]</scope>
</reference>
<evidence type="ECO:0000313" key="3">
    <source>
        <dbReference type="Proteomes" id="UP001642409"/>
    </source>
</evidence>
<dbReference type="AlphaFoldDB" id="A0AA86PUU5"/>
<keyword evidence="3" id="KW-1185">Reference proteome</keyword>
<dbReference type="Proteomes" id="UP001642409">
    <property type="component" value="Unassembled WGS sequence"/>
</dbReference>
<dbReference type="EMBL" id="CAXDID020000135">
    <property type="protein sequence ID" value="CAL6037018.1"/>
    <property type="molecule type" value="Genomic_DNA"/>
</dbReference>
<sequence length="122" mass="14399">MVLSILQLPVVLVTERERRTVRYLKKICSEIQKNYKASKICEFYSAIVNTFRAASVKLQCDLRGAATYYRSNFYQKYIFNKLIVVCDSQVVSGAQQIIFEHNRSNICYCYFFVQNPHFYTHN</sequence>
<accession>A0AA86PUU5</accession>
<organism evidence="1">
    <name type="scientific">Hexamita inflata</name>
    <dbReference type="NCBI Taxonomy" id="28002"/>
    <lineage>
        <taxon>Eukaryota</taxon>
        <taxon>Metamonada</taxon>
        <taxon>Diplomonadida</taxon>
        <taxon>Hexamitidae</taxon>
        <taxon>Hexamitinae</taxon>
        <taxon>Hexamita</taxon>
    </lineage>
</organism>
<gene>
    <name evidence="1" type="ORF">HINF_LOCUS31613</name>
    <name evidence="2" type="ORF">HINF_LOCUS36691</name>
</gene>
<evidence type="ECO:0000313" key="1">
    <source>
        <dbReference type="EMBL" id="CAI9943968.1"/>
    </source>
</evidence>
<dbReference type="EMBL" id="CATOUU010000720">
    <property type="protein sequence ID" value="CAI9943968.1"/>
    <property type="molecule type" value="Genomic_DNA"/>
</dbReference>
<proteinExistence type="predicted"/>
<comment type="caution">
    <text evidence="1">The sequence shown here is derived from an EMBL/GenBank/DDBJ whole genome shotgun (WGS) entry which is preliminary data.</text>
</comment>
<reference evidence="1" key="1">
    <citation type="submission" date="2023-06" db="EMBL/GenBank/DDBJ databases">
        <authorList>
            <person name="Kurt Z."/>
        </authorList>
    </citation>
    <scope>NUCLEOTIDE SEQUENCE</scope>
</reference>